<keyword evidence="2" id="KW-1185">Reference proteome</keyword>
<dbReference type="SUPFAM" id="SSF53474">
    <property type="entry name" value="alpha/beta-Hydrolases"/>
    <property type="match status" value="1"/>
</dbReference>
<evidence type="ECO:0000313" key="1">
    <source>
        <dbReference type="EMBL" id="STX55472.1"/>
    </source>
</evidence>
<evidence type="ECO:0000313" key="2">
    <source>
        <dbReference type="Proteomes" id="UP000254968"/>
    </source>
</evidence>
<dbReference type="Proteomes" id="UP000254968">
    <property type="component" value="Unassembled WGS sequence"/>
</dbReference>
<gene>
    <name evidence="1" type="ORF">NCTC13315_02844</name>
</gene>
<dbReference type="Gene3D" id="3.40.50.1820">
    <property type="entry name" value="alpha/beta hydrolase"/>
    <property type="match status" value="1"/>
</dbReference>
<reference evidence="1 2" key="1">
    <citation type="submission" date="2018-06" db="EMBL/GenBank/DDBJ databases">
        <authorList>
            <consortium name="Pathogen Informatics"/>
            <person name="Doyle S."/>
        </authorList>
    </citation>
    <scope>NUCLEOTIDE SEQUENCE [LARGE SCALE GENOMIC DNA]</scope>
    <source>
        <strain evidence="1 2">NCTC13315</strain>
    </source>
</reference>
<dbReference type="RefSeq" id="WP_115304123.1">
    <property type="nucleotide sequence ID" value="NZ_CAAAHO010000010.1"/>
</dbReference>
<dbReference type="AlphaFoldDB" id="A0A378JNX2"/>
<protein>
    <submittedName>
        <fullName evidence="1">SidB homolog, substrate of the Dot/Icm system</fullName>
    </submittedName>
</protein>
<dbReference type="OrthoDB" id="5644263at2"/>
<organism evidence="1 2">
    <name type="scientific">Legionella beliardensis</name>
    <dbReference type="NCBI Taxonomy" id="91822"/>
    <lineage>
        <taxon>Bacteria</taxon>
        <taxon>Pseudomonadati</taxon>
        <taxon>Pseudomonadota</taxon>
        <taxon>Gammaproteobacteria</taxon>
        <taxon>Legionellales</taxon>
        <taxon>Legionellaceae</taxon>
        <taxon>Legionella</taxon>
    </lineage>
</organism>
<accession>A0A378JNX2</accession>
<name>A0A378JNX2_9GAMM</name>
<dbReference type="EMBL" id="UGNV01000002">
    <property type="protein sequence ID" value="STX55472.1"/>
    <property type="molecule type" value="Genomic_DNA"/>
</dbReference>
<sequence>MYVFLGVATVVATYIAAKLIGSIAIFPGQIFANVQDLKNIKFDEGLDVSFSEEKTKDNRILQTVKITPPNPLGDVIIIFNGQNATFRNEKKLKTYCQLAKDTKHTVIGFDYGGTGLKRITTWSSQALINDGFHLALQVSKTMGKNNALILKGNSLGGAIATKVAKRCHDSKIKAYLWNGRSFKSASAVIAGQIQTLHLSGHYENTLTKKLSSMTQPIASLLLRLTQFEMNVSEDYKNISSEYKNYYIVRSNMKQRQVKKDDVMIPHWATLESDCVIKEDAKKTIVIGNKFAPTDIAYFRSRRKITSESSKMLIQCQKQNYFVEMISMFLRTIFFVSFLKNI</sequence>
<proteinExistence type="predicted"/>
<dbReference type="InterPro" id="IPR029058">
    <property type="entry name" value="AB_hydrolase_fold"/>
</dbReference>